<feature type="transmembrane region" description="Helical" evidence="1">
    <location>
        <begin position="47"/>
        <end position="69"/>
    </location>
</feature>
<sequence length="142" mass="15731">MAFDFSKLSPLSIMTLVMAFFVTVSAGALFLFVYSRELFLSVDSFKLCLLSFGITSPFWIVNTIPHFFWEGAGNADAKIDSPLIACLSGCIWTVPVVYSPIISSLFWQLNFRNALLMMLAVGLVVFVILNFIEGRSGKKVAL</sequence>
<comment type="caution">
    <text evidence="2">The sequence shown here is derived from an EMBL/GenBank/DDBJ whole genome shotgun (WGS) entry which is preliminary data.</text>
</comment>
<proteinExistence type="predicted"/>
<feature type="transmembrane region" description="Helical" evidence="1">
    <location>
        <begin position="114"/>
        <end position="132"/>
    </location>
</feature>
<dbReference type="EMBL" id="JAFKCW010000004">
    <property type="protein sequence ID" value="MBN7802628.1"/>
    <property type="molecule type" value="Genomic_DNA"/>
</dbReference>
<keyword evidence="1" id="KW-0472">Membrane</keyword>
<evidence type="ECO:0000313" key="2">
    <source>
        <dbReference type="EMBL" id="MBN7802628.1"/>
    </source>
</evidence>
<keyword evidence="1" id="KW-0812">Transmembrane</keyword>
<gene>
    <name evidence="2" type="ORF">J0A67_17260</name>
</gene>
<dbReference type="RefSeq" id="WP_206570643.1">
    <property type="nucleotide sequence ID" value="NZ_JAFKCW010000004.1"/>
</dbReference>
<accession>A0ABS3BU21</accession>
<name>A0ABS3BU21_9BACT</name>
<evidence type="ECO:0000313" key="3">
    <source>
        <dbReference type="Proteomes" id="UP000664698"/>
    </source>
</evidence>
<feature type="transmembrane region" description="Helical" evidence="1">
    <location>
        <begin position="81"/>
        <end position="102"/>
    </location>
</feature>
<feature type="transmembrane region" description="Helical" evidence="1">
    <location>
        <begin position="12"/>
        <end position="35"/>
    </location>
</feature>
<keyword evidence="1" id="KW-1133">Transmembrane helix</keyword>
<evidence type="ECO:0000256" key="1">
    <source>
        <dbReference type="SAM" id="Phobius"/>
    </source>
</evidence>
<protein>
    <submittedName>
        <fullName evidence="2">Uncharacterized protein</fullName>
    </submittedName>
</protein>
<reference evidence="2 3" key="1">
    <citation type="submission" date="2021-03" db="EMBL/GenBank/DDBJ databases">
        <title>novel species isolated from a fishpond in China.</title>
        <authorList>
            <person name="Lu H."/>
            <person name="Cai Z."/>
        </authorList>
    </citation>
    <scope>NUCLEOTIDE SEQUENCE [LARGE SCALE GENOMIC DNA]</scope>
    <source>
        <strain evidence="2 3">JCM 31546</strain>
    </source>
</reference>
<keyword evidence="3" id="KW-1185">Reference proteome</keyword>
<organism evidence="2 3">
    <name type="scientific">Algoriphagus aestuariicola</name>
    <dbReference type="NCBI Taxonomy" id="1852016"/>
    <lineage>
        <taxon>Bacteria</taxon>
        <taxon>Pseudomonadati</taxon>
        <taxon>Bacteroidota</taxon>
        <taxon>Cytophagia</taxon>
        <taxon>Cytophagales</taxon>
        <taxon>Cyclobacteriaceae</taxon>
        <taxon>Algoriphagus</taxon>
    </lineage>
</organism>
<dbReference type="Proteomes" id="UP000664698">
    <property type="component" value="Unassembled WGS sequence"/>
</dbReference>